<evidence type="ECO:0000313" key="3">
    <source>
        <dbReference type="Proteomes" id="UP000787472"/>
    </source>
</evidence>
<dbReference type="InterPro" id="IPR011008">
    <property type="entry name" value="Dimeric_a/b-barrel"/>
</dbReference>
<accession>A0A9E5JWE2</accession>
<dbReference type="EMBL" id="JAAONZ010000007">
    <property type="protein sequence ID" value="NHO66115.1"/>
    <property type="molecule type" value="Genomic_DNA"/>
</dbReference>
<evidence type="ECO:0000259" key="1">
    <source>
        <dbReference type="Pfam" id="PF07110"/>
    </source>
</evidence>
<keyword evidence="3" id="KW-1185">Reference proteome</keyword>
<dbReference type="NCBIfam" id="TIGR02118">
    <property type="entry name" value="EthD family reductase"/>
    <property type="match status" value="1"/>
</dbReference>
<dbReference type="GO" id="GO:0016491">
    <property type="term" value="F:oxidoreductase activity"/>
    <property type="evidence" value="ECO:0007669"/>
    <property type="project" value="InterPro"/>
</dbReference>
<organism evidence="2 3">
    <name type="scientific">Pseudomaricurvus hydrocarbonicus</name>
    <dbReference type="NCBI Taxonomy" id="1470433"/>
    <lineage>
        <taxon>Bacteria</taxon>
        <taxon>Pseudomonadati</taxon>
        <taxon>Pseudomonadota</taxon>
        <taxon>Gammaproteobacteria</taxon>
        <taxon>Cellvibrionales</taxon>
        <taxon>Cellvibrionaceae</taxon>
        <taxon>Pseudomaricurvus</taxon>
    </lineage>
</organism>
<proteinExistence type="predicted"/>
<dbReference type="AlphaFoldDB" id="A0A9E5JWE2"/>
<protein>
    <submittedName>
        <fullName evidence="2">EthD domain-containing protein</fullName>
    </submittedName>
</protein>
<name>A0A9E5JWE2_9GAMM</name>
<dbReference type="Pfam" id="PF07110">
    <property type="entry name" value="EthD"/>
    <property type="match status" value="1"/>
</dbReference>
<gene>
    <name evidence="2" type="ORF">G8770_11215</name>
</gene>
<dbReference type="Gene3D" id="3.30.70.100">
    <property type="match status" value="1"/>
</dbReference>
<sequence length="205" mass="23337">MMKSICALTRRMGMSRQEFQHYYEQQHVPLAIQYLPFNRYVRNHLLDHEGIGFDTISEFWAEDLNHVATISNGPARKLLRTDELQFMDPSQQAAGACEVQYLSTGPLLNQRWAILLNWSGDRSTVEDWVNSLIQANTLVPSDAEMTLDWIMQPSSFPARALLWTSDPFVTDNLPQSVSATALRVQREETDPSALIASLLLTRLDV</sequence>
<dbReference type="RefSeq" id="WP_167186348.1">
    <property type="nucleotide sequence ID" value="NZ_JAAONZ010000007.1"/>
</dbReference>
<dbReference type="InterPro" id="IPR009799">
    <property type="entry name" value="EthD_dom"/>
</dbReference>
<dbReference type="Proteomes" id="UP000787472">
    <property type="component" value="Unassembled WGS sequence"/>
</dbReference>
<evidence type="ECO:0000313" key="2">
    <source>
        <dbReference type="EMBL" id="NHO66115.1"/>
    </source>
</evidence>
<comment type="caution">
    <text evidence="2">The sequence shown here is derived from an EMBL/GenBank/DDBJ whole genome shotgun (WGS) entry which is preliminary data.</text>
</comment>
<feature type="domain" description="EthD" evidence="1">
    <location>
        <begin position="13"/>
        <end position="90"/>
    </location>
</feature>
<dbReference type="SUPFAM" id="SSF54909">
    <property type="entry name" value="Dimeric alpha+beta barrel"/>
    <property type="match status" value="1"/>
</dbReference>
<reference evidence="2" key="1">
    <citation type="submission" date="2020-03" db="EMBL/GenBank/DDBJ databases">
        <authorList>
            <person name="Guo F."/>
        </authorList>
    </citation>
    <scope>NUCLEOTIDE SEQUENCE</scope>
    <source>
        <strain evidence="2">JCM 30134</strain>
    </source>
</reference>